<protein>
    <submittedName>
        <fullName evidence="1">Uncharacterized protein</fullName>
    </submittedName>
</protein>
<accession>A0AAU8T6H3</accession>
<organism evidence="1 2">
    <name type="scientific">Paraburkholderia fungorum</name>
    <dbReference type="NCBI Taxonomy" id="134537"/>
    <lineage>
        <taxon>Bacteria</taxon>
        <taxon>Pseudomonadati</taxon>
        <taxon>Pseudomonadota</taxon>
        <taxon>Betaproteobacteria</taxon>
        <taxon>Burkholderiales</taxon>
        <taxon>Burkholderiaceae</taxon>
        <taxon>Paraburkholderia</taxon>
    </lineage>
</organism>
<gene>
    <name evidence="1" type="ORF">OI25_6806</name>
</gene>
<proteinExistence type="predicted"/>
<sequence length="41" mass="4513">MDTDYLVSIVSKAVQKGRYYGMSITFTCTRMRVSTSGSNAS</sequence>
<dbReference type="AlphaFoldDB" id="A0AAU8T6H3"/>
<name>A0AAU8T6H3_9BURK</name>
<evidence type="ECO:0000313" key="1">
    <source>
        <dbReference type="EMBL" id="AJZ61892.1"/>
    </source>
</evidence>
<reference evidence="1 2" key="1">
    <citation type="journal article" date="2015" name="Genome Announc.">
        <title>Complete genome sequences for 59 burkholderia isolates, both pathogenic and near neighbor.</title>
        <authorList>
            <person name="Johnson S.L."/>
            <person name="Bishop-Lilly K.A."/>
            <person name="Ladner J.T."/>
            <person name="Daligault H.E."/>
            <person name="Davenport K.W."/>
            <person name="Jaissle J."/>
            <person name="Frey K.G."/>
            <person name="Koroleva G.I."/>
            <person name="Bruce D.C."/>
            <person name="Coyne S.R."/>
            <person name="Broomall S.M."/>
            <person name="Li P.E."/>
            <person name="Teshima H."/>
            <person name="Gibbons H.S."/>
            <person name="Palacios G.F."/>
            <person name="Rosenzweig C.N."/>
            <person name="Redden C.L."/>
            <person name="Xu Y."/>
            <person name="Minogue T.D."/>
            <person name="Chain P.S."/>
        </authorList>
    </citation>
    <scope>NUCLEOTIDE SEQUENCE [LARGE SCALE GENOMIC DNA]</scope>
    <source>
        <strain evidence="1 2">ATCC BAA-463</strain>
    </source>
</reference>
<dbReference type="EMBL" id="CP010027">
    <property type="protein sequence ID" value="AJZ61892.1"/>
    <property type="molecule type" value="Genomic_DNA"/>
</dbReference>
<evidence type="ECO:0000313" key="2">
    <source>
        <dbReference type="Proteomes" id="UP000032614"/>
    </source>
</evidence>
<dbReference type="KEGG" id="bfn:OI25_6806"/>
<dbReference type="Proteomes" id="UP000032614">
    <property type="component" value="Chromosome 2"/>
</dbReference>